<evidence type="ECO:0000313" key="4">
    <source>
        <dbReference type="EMBL" id="SFK99446.1"/>
    </source>
</evidence>
<dbReference type="InterPro" id="IPR046454">
    <property type="entry name" value="GpA_endonuclease"/>
</dbReference>
<proteinExistence type="inferred from homology"/>
<dbReference type="Proteomes" id="UP000199598">
    <property type="component" value="Unassembled WGS sequence"/>
</dbReference>
<name>A0A1I4E517_9HYPH</name>
<dbReference type="HAMAP" id="MF_04144">
    <property type="entry name" value="TERL_LAMBDA"/>
    <property type="match status" value="1"/>
</dbReference>
<dbReference type="PANTHER" id="PTHR34413:SF2">
    <property type="entry name" value="PROPHAGE TAIL FIBER ASSEMBLY PROTEIN HOMOLOG TFAE-RELATED"/>
    <property type="match status" value="1"/>
</dbReference>
<accession>A0A1I4E517</accession>
<dbReference type="EMBL" id="FOSK01000013">
    <property type="protein sequence ID" value="SFK99446.1"/>
    <property type="molecule type" value="Genomic_DNA"/>
</dbReference>
<feature type="domain" description="Terminase large subunit GpA endonuclease" evidence="3">
    <location>
        <begin position="349"/>
        <end position="630"/>
    </location>
</feature>
<dbReference type="PANTHER" id="PTHR34413">
    <property type="entry name" value="PROPHAGE TAIL FIBER ASSEMBLY PROTEIN HOMOLOG TFAE-RELATED-RELATED"/>
    <property type="match status" value="1"/>
</dbReference>
<organism evidence="4 5">
    <name type="scientific">Pseudovibrio ascidiaceicola</name>
    <dbReference type="NCBI Taxonomy" id="285279"/>
    <lineage>
        <taxon>Bacteria</taxon>
        <taxon>Pseudomonadati</taxon>
        <taxon>Pseudomonadota</taxon>
        <taxon>Alphaproteobacteria</taxon>
        <taxon>Hyphomicrobiales</taxon>
        <taxon>Stappiaceae</taxon>
        <taxon>Pseudovibrio</taxon>
    </lineage>
</organism>
<reference evidence="4 5" key="1">
    <citation type="submission" date="2016-10" db="EMBL/GenBank/DDBJ databases">
        <authorList>
            <person name="Varghese N."/>
            <person name="Submissions S."/>
        </authorList>
    </citation>
    <scope>NUCLEOTIDE SEQUENCE [LARGE SCALE GENOMIC DNA]</scope>
    <source>
        <strain evidence="4 5">DSM 16392</strain>
    </source>
</reference>
<sequence length="694" mass="78460">MKHWRTIAGERIDDVFAECRQRDLKPPPRLNLVEWADEYRYVARENTANPGRWKTRRVPVSIGPMMAVTEKDTQVLTAMACTQLMKTEFLQNVAGYHIHQDPSPILFVQPTQKLAVSFSKERFQKTVDTTPVLRELIPDAKSRDSGTTLDHKEYPGGALDFVGANSPNDLASRPKRITLADEVDLYPADAGGMGDPLALGEERSSTFNKRRLNVRVCSPSDEETSKIYHEYMASDQRKCFVRCPHCDEEQVLYWSRETVQWDKDDNGNHLSNTAEYFCSKCGAGWSEKERKLALLSIADEPDFGWRQTKPFTCCGKTHKPLDWSGAGHWDEQGRSHCPECKKVSHYEGHAGFHVSKLYSTRHSLFDVVKEFLNSYKKPLMLRKWTNTALAEVVKGIKLALSAEGLAERVENYTHEAIPEGVRLLVVGADTQDDRIEMTVVGYGLDDENWVIRHIVLDGDTAGKRVWDEFDRELRRVYHREDGKRLSVKATCIDSQGHRAAIVQSFCAKRKHRRIYAIKGKGNNAGHRQIWPKTPSRTKNSGEHVYIVGVDTAKDLIALQLGVLLPEDGGPTPNATHFPCDDLPADYFAQMTAEQAIIKEHAGKSVRCWEPKEDGIRNEAWDCKVYAAAARLSLPDRLISKPGGKQSLPKPALPNEPKEPKQTSRPEAPIKASRGTTRPAPKAPRSKNKFRRRFQ</sequence>
<evidence type="ECO:0000259" key="2">
    <source>
        <dbReference type="Pfam" id="PF05876"/>
    </source>
</evidence>
<evidence type="ECO:0000313" key="5">
    <source>
        <dbReference type="Proteomes" id="UP000199598"/>
    </source>
</evidence>
<dbReference type="InterPro" id="IPR051220">
    <property type="entry name" value="TFA_Chaperone"/>
</dbReference>
<dbReference type="InterPro" id="IPR008866">
    <property type="entry name" value="Phage_lambda_GpA-like"/>
</dbReference>
<feature type="region of interest" description="Disordered" evidence="1">
    <location>
        <begin position="636"/>
        <end position="694"/>
    </location>
</feature>
<dbReference type="InterPro" id="IPR046453">
    <property type="entry name" value="GpA_ATPase"/>
</dbReference>
<keyword evidence="5" id="KW-1185">Reference proteome</keyword>
<feature type="domain" description="Phage terminase large subunit GpA ATPase" evidence="2">
    <location>
        <begin position="48"/>
        <end position="294"/>
    </location>
</feature>
<protein>
    <submittedName>
        <fullName evidence="4">Phage terminase, large subunit GpA</fullName>
    </submittedName>
</protein>
<dbReference type="Pfam" id="PF05876">
    <property type="entry name" value="GpA_ATPase"/>
    <property type="match status" value="1"/>
</dbReference>
<dbReference type="RefSeq" id="WP_159437985.1">
    <property type="nucleotide sequence ID" value="NZ_FOSK01000013.1"/>
</dbReference>
<evidence type="ECO:0000256" key="1">
    <source>
        <dbReference type="SAM" id="MobiDB-lite"/>
    </source>
</evidence>
<gene>
    <name evidence="4" type="ORF">SAMN04488518_113120</name>
</gene>
<evidence type="ECO:0000259" key="3">
    <source>
        <dbReference type="Pfam" id="PF20454"/>
    </source>
</evidence>
<dbReference type="Pfam" id="PF20454">
    <property type="entry name" value="GpA_nuclease"/>
    <property type="match status" value="1"/>
</dbReference>
<feature type="compositionally biased region" description="Basic residues" evidence="1">
    <location>
        <begin position="683"/>
        <end position="694"/>
    </location>
</feature>
<comment type="caution">
    <text evidence="4">The sequence shown here is derived from an EMBL/GenBank/DDBJ whole genome shotgun (WGS) entry which is preliminary data.</text>
</comment>